<feature type="region of interest" description="Disordered" evidence="1">
    <location>
        <begin position="42"/>
        <end position="104"/>
    </location>
</feature>
<feature type="compositionally biased region" description="Polar residues" evidence="1">
    <location>
        <begin position="88"/>
        <end position="100"/>
    </location>
</feature>
<comment type="caution">
    <text evidence="2">The sequence shown here is derived from an EMBL/GenBank/DDBJ whole genome shotgun (WGS) entry which is preliminary data.</text>
</comment>
<reference evidence="2" key="1">
    <citation type="submission" date="2022-11" db="EMBL/GenBank/DDBJ databases">
        <authorList>
            <person name="Petersen C."/>
        </authorList>
    </citation>
    <scope>NUCLEOTIDE SEQUENCE</scope>
    <source>
        <strain evidence="2">IBT 30069</strain>
    </source>
</reference>
<organism evidence="2 3">
    <name type="scientific">Penicillium angulare</name>
    <dbReference type="NCBI Taxonomy" id="116970"/>
    <lineage>
        <taxon>Eukaryota</taxon>
        <taxon>Fungi</taxon>
        <taxon>Dikarya</taxon>
        <taxon>Ascomycota</taxon>
        <taxon>Pezizomycotina</taxon>
        <taxon>Eurotiomycetes</taxon>
        <taxon>Eurotiomycetidae</taxon>
        <taxon>Eurotiales</taxon>
        <taxon>Aspergillaceae</taxon>
        <taxon>Penicillium</taxon>
    </lineage>
</organism>
<dbReference type="OrthoDB" id="5600085at2759"/>
<name>A0A9W9FXV7_9EURO</name>
<reference evidence="2" key="2">
    <citation type="journal article" date="2023" name="IMA Fungus">
        <title>Comparative genomic study of the Penicillium genus elucidates a diverse pangenome and 15 lateral gene transfer events.</title>
        <authorList>
            <person name="Petersen C."/>
            <person name="Sorensen T."/>
            <person name="Nielsen M.R."/>
            <person name="Sondergaard T.E."/>
            <person name="Sorensen J.L."/>
            <person name="Fitzpatrick D.A."/>
            <person name="Frisvad J.C."/>
            <person name="Nielsen K.L."/>
        </authorList>
    </citation>
    <scope>NUCLEOTIDE SEQUENCE</scope>
    <source>
        <strain evidence="2">IBT 30069</strain>
    </source>
</reference>
<sequence length="266" mass="28491">MGDPVAVKTNHCRRLVSTTHKNDQNYVKTMPYATKATHARLYPRHHNPNGFQPIAPRPSLSSKKSKPSESSSAQVSRSGSTSAASSSHTPAGEQTPSYRRSSAVGAGYWSGSEGSGNESTTRTLSAGLLSTASCSSIGVSDGRNHDNLSRPAADICPSDLDLDPVVTGDMFDPLYSLLPTSSSSVSAAYAQAPLISPLESANPFDFPLDPALGVDRGPPGYLEDMDVDVTEGLVEELFHVEDWSRYMWSPETGFEHLDMGYPPVTR</sequence>
<proteinExistence type="predicted"/>
<evidence type="ECO:0000256" key="1">
    <source>
        <dbReference type="SAM" id="MobiDB-lite"/>
    </source>
</evidence>
<feature type="compositionally biased region" description="Low complexity" evidence="1">
    <location>
        <begin position="57"/>
        <end position="87"/>
    </location>
</feature>
<protein>
    <submittedName>
        <fullName evidence="2">Uncharacterized protein</fullName>
    </submittedName>
</protein>
<dbReference type="Proteomes" id="UP001149165">
    <property type="component" value="Unassembled WGS sequence"/>
</dbReference>
<evidence type="ECO:0000313" key="2">
    <source>
        <dbReference type="EMBL" id="KAJ5108378.1"/>
    </source>
</evidence>
<dbReference type="EMBL" id="JAPQKH010000003">
    <property type="protein sequence ID" value="KAJ5108378.1"/>
    <property type="molecule type" value="Genomic_DNA"/>
</dbReference>
<keyword evidence="3" id="KW-1185">Reference proteome</keyword>
<evidence type="ECO:0000313" key="3">
    <source>
        <dbReference type="Proteomes" id="UP001149165"/>
    </source>
</evidence>
<gene>
    <name evidence="2" type="ORF">N7456_005053</name>
</gene>
<dbReference type="AlphaFoldDB" id="A0A9W9FXV7"/>
<accession>A0A9W9FXV7</accession>